<dbReference type="EMBL" id="BK015788">
    <property type="protein sequence ID" value="DAE24931.1"/>
    <property type="molecule type" value="Genomic_DNA"/>
</dbReference>
<name>A0A8S5R1F7_9CAUD</name>
<protein>
    <submittedName>
        <fullName evidence="1">Uncharacterized protein</fullName>
    </submittedName>
</protein>
<reference evidence="1" key="1">
    <citation type="journal article" date="2021" name="Proc. Natl. Acad. Sci. U.S.A.">
        <title>A Catalog of Tens of Thousands of Viruses from Human Metagenomes Reveals Hidden Associations with Chronic Diseases.</title>
        <authorList>
            <person name="Tisza M.J."/>
            <person name="Buck C.B."/>
        </authorList>
    </citation>
    <scope>NUCLEOTIDE SEQUENCE</scope>
    <source>
        <strain evidence="1">Ctljn1</strain>
    </source>
</reference>
<accession>A0A8S5R1F7</accession>
<organism evidence="1">
    <name type="scientific">Siphoviridae sp. ctljn1</name>
    <dbReference type="NCBI Taxonomy" id="2826448"/>
    <lineage>
        <taxon>Viruses</taxon>
        <taxon>Duplodnaviria</taxon>
        <taxon>Heunggongvirae</taxon>
        <taxon>Uroviricota</taxon>
        <taxon>Caudoviricetes</taxon>
    </lineage>
</organism>
<proteinExistence type="predicted"/>
<sequence length="32" mass="3929">MRNGEFFSKQNAYVQRNRAMFPEAKEIQSKWH</sequence>
<evidence type="ECO:0000313" key="1">
    <source>
        <dbReference type="EMBL" id="DAE24931.1"/>
    </source>
</evidence>